<dbReference type="OrthoDB" id="156285at2"/>
<feature type="domain" description="IclR-ED" evidence="6">
    <location>
        <begin position="82"/>
        <end position="227"/>
    </location>
</feature>
<dbReference type="InterPro" id="IPR036390">
    <property type="entry name" value="WH_DNA-bd_sf"/>
</dbReference>
<sequence length="227" mass="22844">MTAGPDAGSEVGPEGGASSRTLDRGLRVLEVLAGPDAGAGLSVTELAAAVGVGRPAVYRLVATLEEHRLVSRDGARIRLGAGLVRLGAAAAPVVRAGALPVLRRLAEATGATAHLTVVEGERAVALVVVEPTWTDLHVAYRSGTRHPLDQGAAGRAILAGRRGRLGPVRSDGELQTGAHGVAVPVVGPDVERGEVLGSVGVVSLQPLDPGVDVLLVGAAAELGPVLR</sequence>
<dbReference type="InterPro" id="IPR014757">
    <property type="entry name" value="Tscrpt_reg_IclR_C"/>
</dbReference>
<dbReference type="Gene3D" id="3.30.450.40">
    <property type="match status" value="1"/>
</dbReference>
<dbReference type="InterPro" id="IPR005471">
    <property type="entry name" value="Tscrpt_reg_IclR_N"/>
</dbReference>
<dbReference type="Gene3D" id="1.10.10.10">
    <property type="entry name" value="Winged helix-like DNA-binding domain superfamily/Winged helix DNA-binding domain"/>
    <property type="match status" value="1"/>
</dbReference>
<accession>A0A495XQZ0</accession>
<dbReference type="SUPFAM" id="SSF46785">
    <property type="entry name" value="Winged helix' DNA-binding domain"/>
    <property type="match status" value="1"/>
</dbReference>
<evidence type="ECO:0000313" key="9">
    <source>
        <dbReference type="Proteomes" id="UP000278440"/>
    </source>
</evidence>
<evidence type="ECO:0000256" key="4">
    <source>
        <dbReference type="SAM" id="MobiDB-lite"/>
    </source>
</evidence>
<keyword evidence="3" id="KW-0804">Transcription</keyword>
<dbReference type="PROSITE" id="PS51078">
    <property type="entry name" value="ICLR_ED"/>
    <property type="match status" value="1"/>
</dbReference>
<feature type="domain" description="HTH iclR-type" evidence="5">
    <location>
        <begin position="19"/>
        <end position="81"/>
    </location>
</feature>
<evidence type="ECO:0000313" key="7">
    <source>
        <dbReference type="EMBL" id="MBB2986941.1"/>
    </source>
</evidence>
<dbReference type="SMART" id="SM00346">
    <property type="entry name" value="HTH_ICLR"/>
    <property type="match status" value="1"/>
</dbReference>
<dbReference type="AlphaFoldDB" id="A0A495XQZ0"/>
<comment type="caution">
    <text evidence="8">The sequence shown here is derived from an EMBL/GenBank/DDBJ whole genome shotgun (WGS) entry which is preliminary data.</text>
</comment>
<evidence type="ECO:0000256" key="2">
    <source>
        <dbReference type="ARBA" id="ARBA00023125"/>
    </source>
</evidence>
<dbReference type="EMBL" id="RBXT01000001">
    <property type="protein sequence ID" value="RKT76991.1"/>
    <property type="molecule type" value="Genomic_DNA"/>
</dbReference>
<evidence type="ECO:0000313" key="10">
    <source>
        <dbReference type="Proteomes" id="UP000590811"/>
    </source>
</evidence>
<gene>
    <name evidence="8" type="ORF">DFJ68_0398</name>
    <name evidence="7" type="ORF">FHW14_002106</name>
</gene>
<dbReference type="PANTHER" id="PTHR30136">
    <property type="entry name" value="HELIX-TURN-HELIX TRANSCRIPTIONAL REGULATOR, ICLR FAMILY"/>
    <property type="match status" value="1"/>
</dbReference>
<dbReference type="PANTHER" id="PTHR30136:SF24">
    <property type="entry name" value="HTH-TYPE TRANSCRIPTIONAL REPRESSOR ALLR"/>
    <property type="match status" value="1"/>
</dbReference>
<organism evidence="8 9">
    <name type="scientific">Terracoccus luteus</name>
    <dbReference type="NCBI Taxonomy" id="53356"/>
    <lineage>
        <taxon>Bacteria</taxon>
        <taxon>Bacillati</taxon>
        <taxon>Actinomycetota</taxon>
        <taxon>Actinomycetes</taxon>
        <taxon>Micrococcales</taxon>
        <taxon>Intrasporangiaceae</taxon>
        <taxon>Terracoccus</taxon>
    </lineage>
</organism>
<evidence type="ECO:0000259" key="5">
    <source>
        <dbReference type="PROSITE" id="PS51077"/>
    </source>
</evidence>
<dbReference type="Proteomes" id="UP000278440">
    <property type="component" value="Unassembled WGS sequence"/>
</dbReference>
<dbReference type="InterPro" id="IPR050707">
    <property type="entry name" value="HTH_MetabolicPath_Reg"/>
</dbReference>
<dbReference type="RefSeq" id="WP_121030598.1">
    <property type="nucleotide sequence ID" value="NZ_JACHVT010000004.1"/>
</dbReference>
<evidence type="ECO:0000259" key="6">
    <source>
        <dbReference type="PROSITE" id="PS51078"/>
    </source>
</evidence>
<dbReference type="GO" id="GO:0003677">
    <property type="term" value="F:DNA binding"/>
    <property type="evidence" value="ECO:0007669"/>
    <property type="project" value="UniProtKB-KW"/>
</dbReference>
<dbReference type="Proteomes" id="UP000590811">
    <property type="component" value="Unassembled WGS sequence"/>
</dbReference>
<dbReference type="GO" id="GO:0045892">
    <property type="term" value="P:negative regulation of DNA-templated transcription"/>
    <property type="evidence" value="ECO:0007669"/>
    <property type="project" value="TreeGrafter"/>
</dbReference>
<dbReference type="Pfam" id="PF01614">
    <property type="entry name" value="IclR_C"/>
    <property type="match status" value="1"/>
</dbReference>
<dbReference type="Pfam" id="PF09339">
    <property type="entry name" value="HTH_IclR"/>
    <property type="match status" value="1"/>
</dbReference>
<dbReference type="GO" id="GO:0003700">
    <property type="term" value="F:DNA-binding transcription factor activity"/>
    <property type="evidence" value="ECO:0007669"/>
    <property type="project" value="TreeGrafter"/>
</dbReference>
<name>A0A495XQZ0_9MICO</name>
<evidence type="ECO:0000313" key="8">
    <source>
        <dbReference type="EMBL" id="RKT76991.1"/>
    </source>
</evidence>
<keyword evidence="2" id="KW-0238">DNA-binding</keyword>
<keyword evidence="9" id="KW-1185">Reference proteome</keyword>
<dbReference type="SUPFAM" id="SSF55781">
    <property type="entry name" value="GAF domain-like"/>
    <property type="match status" value="1"/>
</dbReference>
<dbReference type="PROSITE" id="PS51077">
    <property type="entry name" value="HTH_ICLR"/>
    <property type="match status" value="1"/>
</dbReference>
<reference evidence="8 9" key="1">
    <citation type="submission" date="2018-10" db="EMBL/GenBank/DDBJ databases">
        <title>Sequencing the genomes of 1000 actinobacteria strains.</title>
        <authorList>
            <person name="Klenk H.-P."/>
        </authorList>
    </citation>
    <scope>NUCLEOTIDE SEQUENCE [LARGE SCALE GENOMIC DNA]</scope>
    <source>
        <strain evidence="8 9">DSM 44267</strain>
    </source>
</reference>
<evidence type="ECO:0000256" key="1">
    <source>
        <dbReference type="ARBA" id="ARBA00023015"/>
    </source>
</evidence>
<protein>
    <submittedName>
        <fullName evidence="7">AcrR family transcriptional regulator</fullName>
    </submittedName>
    <submittedName>
        <fullName evidence="8">IclR-like helix-turn-helix domain-containing protein</fullName>
    </submittedName>
</protein>
<dbReference type="InterPro" id="IPR036388">
    <property type="entry name" value="WH-like_DNA-bd_sf"/>
</dbReference>
<feature type="region of interest" description="Disordered" evidence="4">
    <location>
        <begin position="1"/>
        <end position="20"/>
    </location>
</feature>
<keyword evidence="1" id="KW-0805">Transcription regulation</keyword>
<evidence type="ECO:0000256" key="3">
    <source>
        <dbReference type="ARBA" id="ARBA00023163"/>
    </source>
</evidence>
<dbReference type="EMBL" id="JACHVT010000004">
    <property type="protein sequence ID" value="MBB2986941.1"/>
    <property type="molecule type" value="Genomic_DNA"/>
</dbReference>
<dbReference type="InterPro" id="IPR029016">
    <property type="entry name" value="GAF-like_dom_sf"/>
</dbReference>
<reference evidence="7 10" key="2">
    <citation type="submission" date="2020-08" db="EMBL/GenBank/DDBJ databases">
        <title>Genomic Encyclopedia of Type Strains, Phase IV (KMG-V): Genome sequencing to study the core and pangenomes of soil and plant-associated prokaryotes.</title>
        <authorList>
            <person name="Whitman W."/>
        </authorList>
    </citation>
    <scope>NUCLEOTIDE SEQUENCE [LARGE SCALE GENOMIC DNA]</scope>
    <source>
        <strain evidence="7 10">B3ACCR2</strain>
    </source>
</reference>
<proteinExistence type="predicted"/>